<organism evidence="1">
    <name type="scientific">marine metagenome</name>
    <dbReference type="NCBI Taxonomy" id="408172"/>
    <lineage>
        <taxon>unclassified sequences</taxon>
        <taxon>metagenomes</taxon>
        <taxon>ecological metagenomes</taxon>
    </lineage>
</organism>
<accession>A0A383F6I6</accession>
<protein>
    <submittedName>
        <fullName evidence="1">Uncharacterized protein</fullName>
    </submittedName>
</protein>
<name>A0A383F6I6_9ZZZZ</name>
<sequence>MKTLLTRILPAAAVFSVCTGILFAADAPRKKVPSPYSQLVKAAKALSKVKGFKTTLTVQGGLSNVPDHKIHQFAVKETYHGDIYKGLIHISAQESFKTPRKGVRFIEGAWRNIHSDPQGKMLQ</sequence>
<reference evidence="1" key="1">
    <citation type="submission" date="2018-05" db="EMBL/GenBank/DDBJ databases">
        <authorList>
            <person name="Lanie J.A."/>
            <person name="Ng W.-L."/>
            <person name="Kazmierczak K.M."/>
            <person name="Andrzejewski T.M."/>
            <person name="Davidsen T.M."/>
            <person name="Wayne K.J."/>
            <person name="Tettelin H."/>
            <person name="Glass J.I."/>
            <person name="Rusch D."/>
            <person name="Podicherti R."/>
            <person name="Tsui H.-C.T."/>
            <person name="Winkler M.E."/>
        </authorList>
    </citation>
    <scope>NUCLEOTIDE SEQUENCE</scope>
</reference>
<evidence type="ECO:0000313" key="1">
    <source>
        <dbReference type="EMBL" id="SVE64273.1"/>
    </source>
</evidence>
<dbReference type="EMBL" id="UINC01231651">
    <property type="protein sequence ID" value="SVE64273.1"/>
    <property type="molecule type" value="Genomic_DNA"/>
</dbReference>
<feature type="non-terminal residue" evidence="1">
    <location>
        <position position="123"/>
    </location>
</feature>
<proteinExistence type="predicted"/>
<dbReference type="AlphaFoldDB" id="A0A383F6I6"/>
<gene>
    <name evidence="1" type="ORF">METZ01_LOCUS517127</name>
</gene>